<dbReference type="Proteomes" id="UP001151760">
    <property type="component" value="Unassembled WGS sequence"/>
</dbReference>
<sequence length="398" mass="46232">MAELRIASVALAPIHKRKEHDMEFEFDLDAAKDVSTTKEDISTAKPVSTAGAAVTTASVNFSIATVSTAKDKGKGIMEESEPIQTKTKLQQEQERLGYEATLRLQAELEEEERQRIASVQEAASSFNIEEWDDIQAIVKADEELAQRLQAEEREKYSKAEKARLLSYLINQRKRYFVVQKDKQLRSYSFDEIKNLLETTMRRVHTFVLMDNEIKREIPESTARSSKRDAEEELAQESSKRQKTRESSVSDEEPKDKEEELSQERLQQIMIVVPEQGINVEALQTKYPKINWEIYTKGARKYWKIIRVGNPTEVYQFFDDMLKAFDKEEIVKLLYDSCGGHHVSTEKGIDIYMLIEKEYPLLRGTLTQMLVAKLLVEQDNEMSRELFRKIFMQVERPRR</sequence>
<name>A0ABQ5A6W1_9ASTR</name>
<protein>
    <submittedName>
        <fullName evidence="2">Uncharacterized protein</fullName>
    </submittedName>
</protein>
<evidence type="ECO:0000313" key="3">
    <source>
        <dbReference type="Proteomes" id="UP001151760"/>
    </source>
</evidence>
<evidence type="ECO:0000313" key="2">
    <source>
        <dbReference type="EMBL" id="GJS97481.1"/>
    </source>
</evidence>
<keyword evidence="3" id="KW-1185">Reference proteome</keyword>
<accession>A0ABQ5A6W1</accession>
<reference evidence="2" key="1">
    <citation type="journal article" date="2022" name="Int. J. Mol. Sci.">
        <title>Draft Genome of Tanacetum Coccineum: Genomic Comparison of Closely Related Tanacetum-Family Plants.</title>
        <authorList>
            <person name="Yamashiro T."/>
            <person name="Shiraishi A."/>
            <person name="Nakayama K."/>
            <person name="Satake H."/>
        </authorList>
    </citation>
    <scope>NUCLEOTIDE SEQUENCE</scope>
</reference>
<feature type="region of interest" description="Disordered" evidence="1">
    <location>
        <begin position="218"/>
        <end position="259"/>
    </location>
</feature>
<reference evidence="2" key="2">
    <citation type="submission" date="2022-01" db="EMBL/GenBank/DDBJ databases">
        <authorList>
            <person name="Yamashiro T."/>
            <person name="Shiraishi A."/>
            <person name="Satake H."/>
            <person name="Nakayama K."/>
        </authorList>
    </citation>
    <scope>NUCLEOTIDE SEQUENCE</scope>
</reference>
<proteinExistence type="predicted"/>
<gene>
    <name evidence="2" type="ORF">Tco_0804449</name>
</gene>
<organism evidence="2 3">
    <name type="scientific">Tanacetum coccineum</name>
    <dbReference type="NCBI Taxonomy" id="301880"/>
    <lineage>
        <taxon>Eukaryota</taxon>
        <taxon>Viridiplantae</taxon>
        <taxon>Streptophyta</taxon>
        <taxon>Embryophyta</taxon>
        <taxon>Tracheophyta</taxon>
        <taxon>Spermatophyta</taxon>
        <taxon>Magnoliopsida</taxon>
        <taxon>eudicotyledons</taxon>
        <taxon>Gunneridae</taxon>
        <taxon>Pentapetalae</taxon>
        <taxon>asterids</taxon>
        <taxon>campanulids</taxon>
        <taxon>Asterales</taxon>
        <taxon>Asteraceae</taxon>
        <taxon>Asteroideae</taxon>
        <taxon>Anthemideae</taxon>
        <taxon>Anthemidinae</taxon>
        <taxon>Tanacetum</taxon>
    </lineage>
</organism>
<feature type="compositionally biased region" description="Basic and acidic residues" evidence="1">
    <location>
        <begin position="237"/>
        <end position="259"/>
    </location>
</feature>
<dbReference type="EMBL" id="BQNB010011965">
    <property type="protein sequence ID" value="GJS97481.1"/>
    <property type="molecule type" value="Genomic_DNA"/>
</dbReference>
<comment type="caution">
    <text evidence="2">The sequence shown here is derived from an EMBL/GenBank/DDBJ whole genome shotgun (WGS) entry which is preliminary data.</text>
</comment>
<evidence type="ECO:0000256" key="1">
    <source>
        <dbReference type="SAM" id="MobiDB-lite"/>
    </source>
</evidence>